<keyword evidence="9" id="KW-1185">Reference proteome</keyword>
<feature type="domain" description="2Fe-2S ferredoxin-type" evidence="6">
    <location>
        <begin position="1"/>
        <end position="79"/>
    </location>
</feature>
<dbReference type="PANTHER" id="PTHR24960">
    <property type="entry name" value="PHOTOSYSTEM I IRON-SULFUR CENTER-RELATED"/>
    <property type="match status" value="1"/>
</dbReference>
<evidence type="ECO:0000256" key="2">
    <source>
        <dbReference type="ARBA" id="ARBA00022485"/>
    </source>
</evidence>
<comment type="caution">
    <text evidence="8">The sequence shown here is derived from an EMBL/GenBank/DDBJ whole genome shotgun (WGS) entry which is preliminary data.</text>
</comment>
<evidence type="ECO:0000256" key="3">
    <source>
        <dbReference type="ARBA" id="ARBA00022723"/>
    </source>
</evidence>
<dbReference type="InterPro" id="IPR017900">
    <property type="entry name" value="4Fe4S_Fe_S_CS"/>
</dbReference>
<dbReference type="PROSITE" id="PS51379">
    <property type="entry name" value="4FE4S_FER_2"/>
    <property type="match status" value="2"/>
</dbReference>
<dbReference type="EMBL" id="JAGGKS010000005">
    <property type="protein sequence ID" value="MBP1926175.1"/>
    <property type="molecule type" value="Genomic_DNA"/>
</dbReference>
<dbReference type="SUPFAM" id="SSF54292">
    <property type="entry name" value="2Fe-2S ferredoxin-like"/>
    <property type="match status" value="1"/>
</dbReference>
<evidence type="ECO:0000256" key="5">
    <source>
        <dbReference type="ARBA" id="ARBA00023014"/>
    </source>
</evidence>
<evidence type="ECO:0000313" key="8">
    <source>
        <dbReference type="EMBL" id="MBP1926175.1"/>
    </source>
</evidence>
<evidence type="ECO:0000256" key="1">
    <source>
        <dbReference type="ARBA" id="ARBA00003532"/>
    </source>
</evidence>
<dbReference type="InterPro" id="IPR036010">
    <property type="entry name" value="2Fe-2S_ferredoxin-like_sf"/>
</dbReference>
<reference evidence="8 9" key="1">
    <citation type="submission" date="2021-03" db="EMBL/GenBank/DDBJ databases">
        <title>Genomic Encyclopedia of Type Strains, Phase IV (KMG-IV): sequencing the most valuable type-strain genomes for metagenomic binning, comparative biology and taxonomic classification.</title>
        <authorList>
            <person name="Goeker M."/>
        </authorList>
    </citation>
    <scope>NUCLEOTIDE SEQUENCE [LARGE SCALE GENOMIC DNA]</scope>
    <source>
        <strain evidence="8 9">DSM 24004</strain>
    </source>
</reference>
<dbReference type="InterPro" id="IPR001041">
    <property type="entry name" value="2Fe-2S_ferredoxin-type"/>
</dbReference>
<protein>
    <submittedName>
        <fullName evidence="8">NADH dehydrogenase/NADH:ubiquinone oxidoreductase subunit G</fullName>
    </submittedName>
</protein>
<gene>
    <name evidence="8" type="ORF">J2Z76_002039</name>
</gene>
<dbReference type="InterPro" id="IPR050157">
    <property type="entry name" value="PSI_iron-sulfur_center"/>
</dbReference>
<dbReference type="InterPro" id="IPR017896">
    <property type="entry name" value="4Fe4S_Fe-S-bd"/>
</dbReference>
<evidence type="ECO:0000313" key="9">
    <source>
        <dbReference type="Proteomes" id="UP001519342"/>
    </source>
</evidence>
<keyword evidence="5" id="KW-0411">Iron-sulfur</keyword>
<dbReference type="PANTHER" id="PTHR24960:SF84">
    <property type="entry name" value="HYDROGENASE SUBUNIT"/>
    <property type="match status" value="1"/>
</dbReference>
<dbReference type="Pfam" id="PF12838">
    <property type="entry name" value="Fer4_7"/>
    <property type="match status" value="1"/>
</dbReference>
<evidence type="ECO:0000259" key="6">
    <source>
        <dbReference type="PROSITE" id="PS51085"/>
    </source>
</evidence>
<proteinExistence type="predicted"/>
<dbReference type="Gene3D" id="3.10.20.740">
    <property type="match status" value="1"/>
</dbReference>
<dbReference type="Gene3D" id="3.30.70.20">
    <property type="match status" value="1"/>
</dbReference>
<dbReference type="RefSeq" id="WP_209511902.1">
    <property type="nucleotide sequence ID" value="NZ_JAGGKS010000005.1"/>
</dbReference>
<organism evidence="8 9">
    <name type="scientific">Sedimentibacter acidaminivorans</name>
    <dbReference type="NCBI Taxonomy" id="913099"/>
    <lineage>
        <taxon>Bacteria</taxon>
        <taxon>Bacillati</taxon>
        <taxon>Bacillota</taxon>
        <taxon>Tissierellia</taxon>
        <taxon>Sedimentibacter</taxon>
    </lineage>
</organism>
<sequence length="249" mass="27799">MKIKIDGNYYEGNLGETLLELAIRNNIDIPNLCHKSGLIGQGRCRLCMVEVTEGTKTKIVSSCVFPIKNGIEVSTSTENIIKIRKDIIMLLLLRTPNNEYIKSLAEEYNVVPPTRFVDVNSKENCILCGLCVKACESMGTNAISLVNRGTTKAVSTPYDDASKDCIGCGACADVCPTNNIKLVDKNNERNIWNKKFNLVPCSRCGKYYTTEQAINYVNKKLNTNEEPLCDSCKRKIIGEKFKESCQNIY</sequence>
<keyword evidence="4" id="KW-0408">Iron</keyword>
<comment type="function">
    <text evidence="1">Ferredoxins are iron-sulfur proteins that transfer electrons in a wide variety of metabolic reactions.</text>
</comment>
<accession>A0ABS4GFL6</accession>
<feature type="domain" description="4Fe-4S ferredoxin-type" evidence="7">
    <location>
        <begin position="155"/>
        <end position="185"/>
    </location>
</feature>
<dbReference type="SUPFAM" id="SSF54862">
    <property type="entry name" value="4Fe-4S ferredoxins"/>
    <property type="match status" value="1"/>
</dbReference>
<dbReference type="PROSITE" id="PS51085">
    <property type="entry name" value="2FE2S_FER_2"/>
    <property type="match status" value="1"/>
</dbReference>
<keyword evidence="2" id="KW-0004">4Fe-4S</keyword>
<evidence type="ECO:0000259" key="7">
    <source>
        <dbReference type="PROSITE" id="PS51379"/>
    </source>
</evidence>
<keyword evidence="3" id="KW-0479">Metal-binding</keyword>
<feature type="domain" description="4Fe-4S ferredoxin-type" evidence="7">
    <location>
        <begin position="115"/>
        <end position="148"/>
    </location>
</feature>
<dbReference type="Proteomes" id="UP001519342">
    <property type="component" value="Unassembled WGS sequence"/>
</dbReference>
<name>A0ABS4GFL6_9FIRM</name>
<dbReference type="CDD" id="cd00207">
    <property type="entry name" value="fer2"/>
    <property type="match status" value="1"/>
</dbReference>
<evidence type="ECO:0000256" key="4">
    <source>
        <dbReference type="ARBA" id="ARBA00023004"/>
    </source>
</evidence>
<dbReference type="PROSITE" id="PS00198">
    <property type="entry name" value="4FE4S_FER_1"/>
    <property type="match status" value="1"/>
</dbReference>
<dbReference type="Pfam" id="PF13510">
    <property type="entry name" value="Fer2_4"/>
    <property type="match status" value="1"/>
</dbReference>